<dbReference type="PANTHER" id="PTHR43220:SF18">
    <property type="entry name" value="TRANSMEMBRANE PROTEIN 41B"/>
    <property type="match status" value="1"/>
</dbReference>
<proteinExistence type="predicted"/>
<evidence type="ECO:0000313" key="9">
    <source>
        <dbReference type="Proteomes" id="UP000295122"/>
    </source>
</evidence>
<dbReference type="EMBL" id="SNZR01000011">
    <property type="protein sequence ID" value="TDR93431.1"/>
    <property type="molecule type" value="Genomic_DNA"/>
</dbReference>
<evidence type="ECO:0000256" key="6">
    <source>
        <dbReference type="SAM" id="Phobius"/>
    </source>
</evidence>
<dbReference type="PANTHER" id="PTHR43220">
    <property type="match status" value="1"/>
</dbReference>
<feature type="transmembrane region" description="Helical" evidence="6">
    <location>
        <begin position="83"/>
        <end position="107"/>
    </location>
</feature>
<evidence type="ECO:0000256" key="3">
    <source>
        <dbReference type="ARBA" id="ARBA00022989"/>
    </source>
</evidence>
<evidence type="ECO:0000313" key="8">
    <source>
        <dbReference type="EMBL" id="TDR93431.1"/>
    </source>
</evidence>
<dbReference type="RefSeq" id="WP_166652319.1">
    <property type="nucleotide sequence ID" value="NZ_SNZR01000011.1"/>
</dbReference>
<keyword evidence="3 6" id="KW-1133">Transmembrane helix</keyword>
<feature type="transmembrane region" description="Helical" evidence="6">
    <location>
        <begin position="169"/>
        <end position="186"/>
    </location>
</feature>
<feature type="region of interest" description="Disordered" evidence="5">
    <location>
        <begin position="243"/>
        <end position="266"/>
    </location>
</feature>
<feature type="domain" description="VTT" evidence="7">
    <location>
        <begin position="72"/>
        <end position="190"/>
    </location>
</feature>
<comment type="caution">
    <text evidence="8">The sequence shown here is derived from an EMBL/GenBank/DDBJ whole genome shotgun (WGS) entry which is preliminary data.</text>
</comment>
<keyword evidence="9" id="KW-1185">Reference proteome</keyword>
<comment type="subcellular location">
    <subcellularLocation>
        <location evidence="1">Membrane</location>
        <topology evidence="1">Multi-pass membrane protein</topology>
    </subcellularLocation>
</comment>
<gene>
    <name evidence="8" type="ORF">EV668_0692</name>
</gene>
<evidence type="ECO:0000256" key="4">
    <source>
        <dbReference type="ARBA" id="ARBA00023136"/>
    </source>
</evidence>
<evidence type="ECO:0000256" key="1">
    <source>
        <dbReference type="ARBA" id="ARBA00004141"/>
    </source>
</evidence>
<reference evidence="8 9" key="1">
    <citation type="submission" date="2019-03" db="EMBL/GenBank/DDBJ databases">
        <title>Genomic Encyclopedia of Type Strains, Phase IV (KMG-IV): sequencing the most valuable type-strain genomes for metagenomic binning, comparative biology and taxonomic classification.</title>
        <authorList>
            <person name="Goeker M."/>
        </authorList>
    </citation>
    <scope>NUCLEOTIDE SEQUENCE [LARGE SCALE GENOMIC DNA]</scope>
    <source>
        <strain evidence="8 9">DSM 25903</strain>
    </source>
</reference>
<sequence length="266" mass="28086">MIGRAMPALVLLIPLVAGVAAWFVFGPDALSLEGLLGRRDALLALRDSDPVLTLVLFTAVYFAIISSALPVGPPMSLIAGFLFGRWLGTGAILIAATGGALVVFTVARLSAGTPFGLRLRARAGRVYETAAADLRANAFGYLVVMRLVPFFPFFLVNILCGIVGMRPTTFAAATFLGRIPAAFLYVSLGAELGRASRVEDLARPEIALVLLGLALLALLPILLKRRRARASRIRPDVGALGTSVGTGAAPRERPLLAPDERRSLGD</sequence>
<feature type="transmembrane region" description="Helical" evidence="6">
    <location>
        <begin position="138"/>
        <end position="162"/>
    </location>
</feature>
<evidence type="ECO:0000259" key="7">
    <source>
        <dbReference type="Pfam" id="PF09335"/>
    </source>
</evidence>
<keyword evidence="2 6" id="KW-0812">Transmembrane</keyword>
<evidence type="ECO:0000256" key="2">
    <source>
        <dbReference type="ARBA" id="ARBA00022692"/>
    </source>
</evidence>
<dbReference type="GO" id="GO:0016020">
    <property type="term" value="C:membrane"/>
    <property type="evidence" value="ECO:0007669"/>
    <property type="project" value="UniProtKB-SubCell"/>
</dbReference>
<dbReference type="Pfam" id="PF09335">
    <property type="entry name" value="VTT_dom"/>
    <property type="match status" value="1"/>
</dbReference>
<keyword evidence="4 6" id="KW-0472">Membrane</keyword>
<feature type="compositionally biased region" description="Basic and acidic residues" evidence="5">
    <location>
        <begin position="250"/>
        <end position="266"/>
    </location>
</feature>
<accession>A0A4R7C5H2</accession>
<dbReference type="Proteomes" id="UP000295122">
    <property type="component" value="Unassembled WGS sequence"/>
</dbReference>
<feature type="transmembrane region" description="Helical" evidence="6">
    <location>
        <begin position="51"/>
        <end position="71"/>
    </location>
</feature>
<dbReference type="InterPro" id="IPR045014">
    <property type="entry name" value="TM41A/B"/>
</dbReference>
<feature type="transmembrane region" description="Helical" evidence="6">
    <location>
        <begin position="206"/>
        <end position="223"/>
    </location>
</feature>
<organism evidence="8 9">
    <name type="scientific">Enterovirga rhinocerotis</name>
    <dbReference type="NCBI Taxonomy" id="1339210"/>
    <lineage>
        <taxon>Bacteria</taxon>
        <taxon>Pseudomonadati</taxon>
        <taxon>Pseudomonadota</taxon>
        <taxon>Alphaproteobacteria</taxon>
        <taxon>Hyphomicrobiales</taxon>
        <taxon>Methylobacteriaceae</taxon>
        <taxon>Enterovirga</taxon>
    </lineage>
</organism>
<protein>
    <submittedName>
        <fullName evidence="8">Putative membrane protein YdjX (TVP38/TMEM64 family)</fullName>
    </submittedName>
</protein>
<evidence type="ECO:0000256" key="5">
    <source>
        <dbReference type="SAM" id="MobiDB-lite"/>
    </source>
</evidence>
<dbReference type="InterPro" id="IPR032816">
    <property type="entry name" value="VTT_dom"/>
</dbReference>
<name>A0A4R7C5H2_9HYPH</name>
<dbReference type="AlphaFoldDB" id="A0A4R7C5H2"/>